<keyword evidence="2" id="KW-0813">Transport</keyword>
<reference evidence="10 11" key="1">
    <citation type="submission" date="2021-12" db="EMBL/GenBank/DDBJ databases">
        <title>High titer production of polyol ester of fatty acids by Rhodotorula paludigena BS15 towards product separation-free biomass refinery.</title>
        <authorList>
            <person name="Mano J."/>
            <person name="Ono H."/>
            <person name="Tanaka T."/>
            <person name="Naito K."/>
            <person name="Sushida H."/>
            <person name="Ike M."/>
            <person name="Tokuyasu K."/>
            <person name="Kitaoka M."/>
        </authorList>
    </citation>
    <scope>NUCLEOTIDE SEQUENCE [LARGE SCALE GENOMIC DNA]</scope>
    <source>
        <strain evidence="10 11">BS15</strain>
    </source>
</reference>
<feature type="transmembrane region" description="Helical" evidence="8">
    <location>
        <begin position="431"/>
        <end position="456"/>
    </location>
</feature>
<keyword evidence="4 8" id="KW-1133">Transmembrane helix</keyword>
<protein>
    <recommendedName>
        <fullName evidence="9">Cation/H+ exchanger transmembrane domain-containing protein</fullName>
    </recommendedName>
</protein>
<evidence type="ECO:0000313" key="11">
    <source>
        <dbReference type="Proteomes" id="UP001342314"/>
    </source>
</evidence>
<feature type="transmembrane region" description="Helical" evidence="8">
    <location>
        <begin position="311"/>
        <end position="329"/>
    </location>
</feature>
<feature type="region of interest" description="Disordered" evidence="7">
    <location>
        <begin position="818"/>
        <end position="852"/>
    </location>
</feature>
<feature type="transmembrane region" description="Helical" evidence="8">
    <location>
        <begin position="288"/>
        <end position="305"/>
    </location>
</feature>
<comment type="subcellular location">
    <subcellularLocation>
        <location evidence="1">Membrane</location>
        <topology evidence="1">Multi-pass membrane protein</topology>
    </subcellularLocation>
</comment>
<feature type="transmembrane region" description="Helical" evidence="8">
    <location>
        <begin position="147"/>
        <end position="166"/>
    </location>
</feature>
<feature type="transmembrane region" description="Helical" evidence="8">
    <location>
        <begin position="248"/>
        <end position="267"/>
    </location>
</feature>
<dbReference type="AlphaFoldDB" id="A0AAV5GG26"/>
<dbReference type="GO" id="GO:1902600">
    <property type="term" value="P:proton transmembrane transport"/>
    <property type="evidence" value="ECO:0007669"/>
    <property type="project" value="InterPro"/>
</dbReference>
<dbReference type="PANTHER" id="PTHR32468">
    <property type="entry name" value="CATION/H + ANTIPORTER"/>
    <property type="match status" value="1"/>
</dbReference>
<dbReference type="PANTHER" id="PTHR32468:SF0">
    <property type="entry name" value="K(+)_H(+) ANTIPORTER 1"/>
    <property type="match status" value="1"/>
</dbReference>
<comment type="caution">
    <text evidence="10">The sequence shown here is derived from an EMBL/GenBank/DDBJ whole genome shotgun (WGS) entry which is preliminary data.</text>
</comment>
<dbReference type="Gene3D" id="1.20.1530.20">
    <property type="match status" value="1"/>
</dbReference>
<sequence>MSSSSVPHVTATLVGSPLATVTATLGPVPTPTAHPATIFDPEFGSPVRFDSSNPLVLFIVQAFIIVALSRILHFGLRYLKQPRVIAEVIAGILIGPSVLGRVPGFTDAIFPAPSVPYINLVANIGLCLFLFLVGVEVDFSLFRRNALVSSSISILGLVIPFGLGAAVSKAIYDNFVNASEVDYGTFLLFIGTANAITAFPVLARILTDENLLRDHVGVIVLSAGVGNDVIGWILLALAIALVNSASGLIVLYVILTSVAWTLVLWFVGRPLLKFVGRKTRSFGEHGPSQSMTAFTLFLVLTSAWITDRIGVHAIFGAFLVGLIVPKEIRGPLTEKIEDLVTVLFLPLYFALSGLKTDLGLLRDGSIWGYTVLVIVVAFFSKFFACGGVAKAFGMDWRESGAVGSLMACKGLVELIVLNIGLNAGILNPPVFAIFVVMALVTTFITTPLTIAFYPAWYRIKADRLRRGLSASPSTDDKSASAGFGEEKVRTRFALVVEQFEHLPAVMAFLRLVQPVAALDDVKALEVPTTTSAGAARSSIADEKRELAAAVDADEAPSAAADRAINADADSPSSTPARATLRRPGALQLAILRLVELTDRTSALLRAAEHESALIRSDALSTVVRAFASGLGAGVRRFALAIVAQEGYARHVADFAEEDETEVVLVPWALPEAPSSSAPSAASGNASTSGGANASSSTAGGGGEAGVAESWIPNPLEGLFFPASEGGGSSLAQRASLSVQSAVGYATYVREVFSAAPCDVALLVDRSNSATTGPVPVAGRAHLFLAFHGGSDDRLALALVAQLVCAHSGLTATVVRLERAPEPTEQDRDVLGLSSSAAGDGAPTTPFSTRDDEPLFTIHGGGAGDTLYPTTVAGRSGRGSGGAAGTQSETEDDVLFARYFPTTTTPESGRDDDGADEHAIPPAARARIALEHVSSSAPLAYGLARLGAVRRALAGEDSSAAQAQKRVPLVVVAGRGRRDAPSQAAELAALLQRPAAREAISRSVVASSEVRRALGDAGSAAVLAGEMERAGTRDADERVLVVQRGGKRGRVPGRASAAVAAAKAAEGTEGEQVKSA</sequence>
<feature type="transmembrane region" description="Helical" evidence="8">
    <location>
        <begin position="186"/>
        <end position="206"/>
    </location>
</feature>
<evidence type="ECO:0000256" key="6">
    <source>
        <dbReference type="ARBA" id="ARBA00023136"/>
    </source>
</evidence>
<dbReference type="GO" id="GO:0016020">
    <property type="term" value="C:membrane"/>
    <property type="evidence" value="ECO:0007669"/>
    <property type="project" value="UniProtKB-SubCell"/>
</dbReference>
<feature type="transmembrane region" description="Helical" evidence="8">
    <location>
        <begin position="84"/>
        <end position="102"/>
    </location>
</feature>
<name>A0AAV5GG26_9BASI</name>
<feature type="compositionally biased region" description="Basic and acidic residues" evidence="7">
    <location>
        <begin position="818"/>
        <end position="829"/>
    </location>
</feature>
<evidence type="ECO:0000256" key="3">
    <source>
        <dbReference type="ARBA" id="ARBA00022692"/>
    </source>
</evidence>
<keyword evidence="11" id="KW-1185">Reference proteome</keyword>
<dbReference type="EMBL" id="BQKY01000003">
    <property type="protein sequence ID" value="GJN88307.1"/>
    <property type="molecule type" value="Genomic_DNA"/>
</dbReference>
<evidence type="ECO:0000313" key="10">
    <source>
        <dbReference type="EMBL" id="GJN88307.1"/>
    </source>
</evidence>
<feature type="transmembrane region" description="Helical" evidence="8">
    <location>
        <begin position="114"/>
        <end position="135"/>
    </location>
</feature>
<feature type="transmembrane region" description="Helical" evidence="8">
    <location>
        <begin position="218"/>
        <end position="242"/>
    </location>
</feature>
<proteinExistence type="predicted"/>
<organism evidence="10 11">
    <name type="scientific">Rhodotorula paludigena</name>
    <dbReference type="NCBI Taxonomy" id="86838"/>
    <lineage>
        <taxon>Eukaryota</taxon>
        <taxon>Fungi</taxon>
        <taxon>Dikarya</taxon>
        <taxon>Basidiomycota</taxon>
        <taxon>Pucciniomycotina</taxon>
        <taxon>Microbotryomycetes</taxon>
        <taxon>Sporidiobolales</taxon>
        <taxon>Sporidiobolaceae</taxon>
        <taxon>Rhodotorula</taxon>
    </lineage>
</organism>
<keyword evidence="6 8" id="KW-0472">Membrane</keyword>
<feature type="compositionally biased region" description="Low complexity" evidence="7">
    <location>
        <begin position="675"/>
        <end position="697"/>
    </location>
</feature>
<dbReference type="InterPro" id="IPR006153">
    <property type="entry name" value="Cation/H_exchanger_TM"/>
</dbReference>
<dbReference type="InterPro" id="IPR050794">
    <property type="entry name" value="CPA2_transporter"/>
</dbReference>
<evidence type="ECO:0000256" key="1">
    <source>
        <dbReference type="ARBA" id="ARBA00004141"/>
    </source>
</evidence>
<dbReference type="InterPro" id="IPR038770">
    <property type="entry name" value="Na+/solute_symporter_sf"/>
</dbReference>
<dbReference type="Pfam" id="PF00999">
    <property type="entry name" value="Na_H_Exchanger"/>
    <property type="match status" value="1"/>
</dbReference>
<accession>A0AAV5GG26</accession>
<evidence type="ECO:0000256" key="4">
    <source>
        <dbReference type="ARBA" id="ARBA00022989"/>
    </source>
</evidence>
<evidence type="ECO:0000256" key="7">
    <source>
        <dbReference type="SAM" id="MobiDB-lite"/>
    </source>
</evidence>
<gene>
    <name evidence="10" type="ORF">Rhopal_001272-T1</name>
</gene>
<evidence type="ECO:0000256" key="2">
    <source>
        <dbReference type="ARBA" id="ARBA00022448"/>
    </source>
</evidence>
<feature type="region of interest" description="Disordered" evidence="7">
    <location>
        <begin position="675"/>
        <end position="706"/>
    </location>
</feature>
<keyword evidence="3 8" id="KW-0812">Transmembrane</keyword>
<keyword evidence="5" id="KW-0406">Ion transport</keyword>
<dbReference type="GO" id="GO:0015297">
    <property type="term" value="F:antiporter activity"/>
    <property type="evidence" value="ECO:0007669"/>
    <property type="project" value="InterPro"/>
</dbReference>
<feature type="transmembrane region" description="Helical" evidence="8">
    <location>
        <begin position="55"/>
        <end position="72"/>
    </location>
</feature>
<feature type="domain" description="Cation/H+ exchanger transmembrane" evidence="9">
    <location>
        <begin position="65"/>
        <end position="446"/>
    </location>
</feature>
<evidence type="ECO:0000259" key="9">
    <source>
        <dbReference type="Pfam" id="PF00999"/>
    </source>
</evidence>
<feature type="transmembrane region" description="Helical" evidence="8">
    <location>
        <begin position="366"/>
        <end position="389"/>
    </location>
</feature>
<dbReference type="Proteomes" id="UP001342314">
    <property type="component" value="Unassembled WGS sequence"/>
</dbReference>
<feature type="transmembrane region" description="Helical" evidence="8">
    <location>
        <begin position="336"/>
        <end position="354"/>
    </location>
</feature>
<evidence type="ECO:0000256" key="8">
    <source>
        <dbReference type="SAM" id="Phobius"/>
    </source>
</evidence>
<evidence type="ECO:0000256" key="5">
    <source>
        <dbReference type="ARBA" id="ARBA00023065"/>
    </source>
</evidence>